<dbReference type="InterPro" id="IPR043128">
    <property type="entry name" value="Rev_trsase/Diguanyl_cyclase"/>
</dbReference>
<feature type="chain" id="PRO_5040938416" evidence="1">
    <location>
        <begin position="18"/>
        <end position="181"/>
    </location>
</feature>
<dbReference type="AlphaFoldDB" id="A0A9W6XR09"/>
<dbReference type="PANTHER" id="PTHR33064:SF37">
    <property type="entry name" value="RIBONUCLEASE H"/>
    <property type="match status" value="1"/>
</dbReference>
<organism evidence="3 4">
    <name type="scientific">Phytophthora fragariaefolia</name>
    <dbReference type="NCBI Taxonomy" id="1490495"/>
    <lineage>
        <taxon>Eukaryota</taxon>
        <taxon>Sar</taxon>
        <taxon>Stramenopiles</taxon>
        <taxon>Oomycota</taxon>
        <taxon>Peronosporomycetes</taxon>
        <taxon>Peronosporales</taxon>
        <taxon>Peronosporaceae</taxon>
        <taxon>Phytophthora</taxon>
    </lineage>
</organism>
<dbReference type="SUPFAM" id="SSF56672">
    <property type="entry name" value="DNA/RNA polymerases"/>
    <property type="match status" value="1"/>
</dbReference>
<proteinExistence type="predicted"/>
<protein>
    <submittedName>
        <fullName evidence="3">Unnamed protein product</fullName>
    </submittedName>
</protein>
<feature type="domain" description="Reverse transcriptase" evidence="2">
    <location>
        <begin position="1"/>
        <end position="68"/>
    </location>
</feature>
<comment type="caution">
    <text evidence="3">The sequence shown here is derived from an EMBL/GenBank/DDBJ whole genome shotgun (WGS) entry which is preliminary data.</text>
</comment>
<evidence type="ECO:0000313" key="4">
    <source>
        <dbReference type="Proteomes" id="UP001165121"/>
    </source>
</evidence>
<keyword evidence="1" id="KW-0732">Signal</keyword>
<reference evidence="3" key="1">
    <citation type="submission" date="2023-04" db="EMBL/GenBank/DDBJ databases">
        <title>Phytophthora fragariaefolia NBRC 109709.</title>
        <authorList>
            <person name="Ichikawa N."/>
            <person name="Sato H."/>
            <person name="Tonouchi N."/>
        </authorList>
    </citation>
    <scope>NUCLEOTIDE SEQUENCE</scope>
    <source>
        <strain evidence="3">NBRC 109709</strain>
    </source>
</reference>
<dbReference type="EMBL" id="BSXT01001746">
    <property type="protein sequence ID" value="GMF44921.1"/>
    <property type="molecule type" value="Genomic_DNA"/>
</dbReference>
<gene>
    <name evidence="3" type="ORF">Pfra01_001588000</name>
</gene>
<keyword evidence="4" id="KW-1185">Reference proteome</keyword>
<dbReference type="PANTHER" id="PTHR33064">
    <property type="entry name" value="POL PROTEIN"/>
    <property type="match status" value="1"/>
</dbReference>
<evidence type="ECO:0000256" key="1">
    <source>
        <dbReference type="SAM" id="SignalP"/>
    </source>
</evidence>
<sequence length="181" mass="20124">MDCVLRGLTWVCCLVYLDDVVIFTKGSVARHAVEVAVVLERLAQAGLSLKASKCVFATTRMEYLGHDLTPDGIQPTDRLVKTIVTFPRPEDAAQVRRFVALAGYCRRFVPDCGARMSPVTRLLREENSWEWKMRRMERSTGLSRGSASALCLQSSPGVADASRSRRSSKTDTFILDICIGH</sequence>
<feature type="signal peptide" evidence="1">
    <location>
        <begin position="1"/>
        <end position="17"/>
    </location>
</feature>
<dbReference type="InterPro" id="IPR000477">
    <property type="entry name" value="RT_dom"/>
</dbReference>
<accession>A0A9W6XR09</accession>
<dbReference type="OrthoDB" id="115141at2759"/>
<dbReference type="InterPro" id="IPR043502">
    <property type="entry name" value="DNA/RNA_pol_sf"/>
</dbReference>
<dbReference type="Gene3D" id="3.30.70.270">
    <property type="match status" value="2"/>
</dbReference>
<dbReference type="Pfam" id="PF00078">
    <property type="entry name" value="RVT_1"/>
    <property type="match status" value="1"/>
</dbReference>
<evidence type="ECO:0000313" key="3">
    <source>
        <dbReference type="EMBL" id="GMF44921.1"/>
    </source>
</evidence>
<dbReference type="InterPro" id="IPR051320">
    <property type="entry name" value="Viral_Replic_Matur_Polypro"/>
</dbReference>
<dbReference type="PROSITE" id="PS50878">
    <property type="entry name" value="RT_POL"/>
    <property type="match status" value="1"/>
</dbReference>
<name>A0A9W6XR09_9STRA</name>
<evidence type="ECO:0000259" key="2">
    <source>
        <dbReference type="PROSITE" id="PS50878"/>
    </source>
</evidence>
<dbReference type="Proteomes" id="UP001165121">
    <property type="component" value="Unassembled WGS sequence"/>
</dbReference>